<evidence type="ECO:0000313" key="1">
    <source>
        <dbReference type="EMBL" id="KAJ7626016.1"/>
    </source>
</evidence>
<proteinExistence type="predicted"/>
<protein>
    <submittedName>
        <fullName evidence="1">Uncharacterized protein</fullName>
    </submittedName>
</protein>
<sequence length="216" mass="24053">RITRWLKYRVRKLNKSIVRKANNADSPYYVLMARLAGSLKPPKARQAYQQFQHERVADLRGATTNQWKPKDDGKGPKAGVRGAVAREAFKALPVAEQKAYAKRATDEAAERKADYLKALNDGPETTPEARQKCIDNLGGFLGAIMKGVTEYTGLQSLVVVGGPMPKYNGEISTLHLAVGRNNATVLVSFPAWDKDRFQTEVTDFMKDYLQTAYSES</sequence>
<dbReference type="AlphaFoldDB" id="A0AAD7BNB3"/>
<keyword evidence="2" id="KW-1185">Reference proteome</keyword>
<comment type="caution">
    <text evidence="1">The sequence shown here is derived from an EMBL/GenBank/DDBJ whole genome shotgun (WGS) entry which is preliminary data.</text>
</comment>
<gene>
    <name evidence="1" type="ORF">FB45DRAFT_703516</name>
</gene>
<feature type="non-terminal residue" evidence="1">
    <location>
        <position position="216"/>
    </location>
</feature>
<name>A0AAD7BNB3_9AGAR</name>
<accession>A0AAD7BNB3</accession>
<evidence type="ECO:0000313" key="2">
    <source>
        <dbReference type="Proteomes" id="UP001221142"/>
    </source>
</evidence>
<organism evidence="1 2">
    <name type="scientific">Roridomyces roridus</name>
    <dbReference type="NCBI Taxonomy" id="1738132"/>
    <lineage>
        <taxon>Eukaryota</taxon>
        <taxon>Fungi</taxon>
        <taxon>Dikarya</taxon>
        <taxon>Basidiomycota</taxon>
        <taxon>Agaricomycotina</taxon>
        <taxon>Agaricomycetes</taxon>
        <taxon>Agaricomycetidae</taxon>
        <taxon>Agaricales</taxon>
        <taxon>Marasmiineae</taxon>
        <taxon>Mycenaceae</taxon>
        <taxon>Roridomyces</taxon>
    </lineage>
</organism>
<feature type="non-terminal residue" evidence="1">
    <location>
        <position position="1"/>
    </location>
</feature>
<dbReference type="EMBL" id="JARKIF010000012">
    <property type="protein sequence ID" value="KAJ7626016.1"/>
    <property type="molecule type" value="Genomic_DNA"/>
</dbReference>
<reference evidence="1" key="1">
    <citation type="submission" date="2023-03" db="EMBL/GenBank/DDBJ databases">
        <title>Massive genome expansion in bonnet fungi (Mycena s.s.) driven by repeated elements and novel gene families across ecological guilds.</title>
        <authorList>
            <consortium name="Lawrence Berkeley National Laboratory"/>
            <person name="Harder C.B."/>
            <person name="Miyauchi S."/>
            <person name="Viragh M."/>
            <person name="Kuo A."/>
            <person name="Thoen E."/>
            <person name="Andreopoulos B."/>
            <person name="Lu D."/>
            <person name="Skrede I."/>
            <person name="Drula E."/>
            <person name="Henrissat B."/>
            <person name="Morin E."/>
            <person name="Kohler A."/>
            <person name="Barry K."/>
            <person name="LaButti K."/>
            <person name="Morin E."/>
            <person name="Salamov A."/>
            <person name="Lipzen A."/>
            <person name="Mereny Z."/>
            <person name="Hegedus B."/>
            <person name="Baldrian P."/>
            <person name="Stursova M."/>
            <person name="Weitz H."/>
            <person name="Taylor A."/>
            <person name="Grigoriev I.V."/>
            <person name="Nagy L.G."/>
            <person name="Martin F."/>
            <person name="Kauserud H."/>
        </authorList>
    </citation>
    <scope>NUCLEOTIDE SEQUENCE</scope>
    <source>
        <strain evidence="1">9284</strain>
    </source>
</reference>
<dbReference type="Proteomes" id="UP001221142">
    <property type="component" value="Unassembled WGS sequence"/>
</dbReference>